<feature type="non-terminal residue" evidence="1">
    <location>
        <position position="158"/>
    </location>
</feature>
<sequence>RETSNEVSSCVQLWYMNNYHWYLKQEILPPSTESITSVSWDPEIALILHYTTDSNNFRLEFSWENLLANTISAENAATVAVIDGCSIYLTPFRIMNIPPPMFAFSVQLDSPAVHVSFSPNNGGNDFAVLKANQEISFFEWPGVMDTPLKPPKLLGTVH</sequence>
<feature type="non-terminal residue" evidence="1">
    <location>
        <position position="1"/>
    </location>
</feature>
<dbReference type="EMBL" id="CAJVQC010121663">
    <property type="protein sequence ID" value="CAG8838792.1"/>
    <property type="molecule type" value="Genomic_DNA"/>
</dbReference>
<reference evidence="1" key="1">
    <citation type="submission" date="2021-06" db="EMBL/GenBank/DDBJ databases">
        <authorList>
            <person name="Kallberg Y."/>
            <person name="Tangrot J."/>
            <person name="Rosling A."/>
        </authorList>
    </citation>
    <scope>NUCLEOTIDE SEQUENCE</scope>
    <source>
        <strain evidence="1">MA461A</strain>
    </source>
</reference>
<keyword evidence="2" id="KW-1185">Reference proteome</keyword>
<dbReference type="Proteomes" id="UP000789920">
    <property type="component" value="Unassembled WGS sequence"/>
</dbReference>
<gene>
    <name evidence="1" type="ORF">RPERSI_LOCUS30810</name>
</gene>
<organism evidence="1 2">
    <name type="scientific">Racocetra persica</name>
    <dbReference type="NCBI Taxonomy" id="160502"/>
    <lineage>
        <taxon>Eukaryota</taxon>
        <taxon>Fungi</taxon>
        <taxon>Fungi incertae sedis</taxon>
        <taxon>Mucoromycota</taxon>
        <taxon>Glomeromycotina</taxon>
        <taxon>Glomeromycetes</taxon>
        <taxon>Diversisporales</taxon>
        <taxon>Gigasporaceae</taxon>
        <taxon>Racocetra</taxon>
    </lineage>
</organism>
<evidence type="ECO:0000313" key="2">
    <source>
        <dbReference type="Proteomes" id="UP000789920"/>
    </source>
</evidence>
<evidence type="ECO:0000313" key="1">
    <source>
        <dbReference type="EMBL" id="CAG8838792.1"/>
    </source>
</evidence>
<comment type="caution">
    <text evidence="1">The sequence shown here is derived from an EMBL/GenBank/DDBJ whole genome shotgun (WGS) entry which is preliminary data.</text>
</comment>
<name>A0ACA9SHB7_9GLOM</name>
<protein>
    <submittedName>
        <fullName evidence="1">25402_t:CDS:1</fullName>
    </submittedName>
</protein>
<proteinExistence type="predicted"/>
<accession>A0ACA9SHB7</accession>